<keyword evidence="2" id="KW-1185">Reference proteome</keyword>
<dbReference type="OrthoDB" id="3262920at2759"/>
<organism evidence="1 2">
    <name type="scientific">Moniliophthora roreri (strain MCA 2997)</name>
    <name type="common">Cocoa frosty pod rot fungus</name>
    <name type="synonym">Crinipellis roreri</name>
    <dbReference type="NCBI Taxonomy" id="1381753"/>
    <lineage>
        <taxon>Eukaryota</taxon>
        <taxon>Fungi</taxon>
        <taxon>Dikarya</taxon>
        <taxon>Basidiomycota</taxon>
        <taxon>Agaricomycotina</taxon>
        <taxon>Agaricomycetes</taxon>
        <taxon>Agaricomycetidae</taxon>
        <taxon>Agaricales</taxon>
        <taxon>Marasmiineae</taxon>
        <taxon>Marasmiaceae</taxon>
        <taxon>Moniliophthora</taxon>
    </lineage>
</organism>
<gene>
    <name evidence="1" type="ORF">Moror_5097</name>
</gene>
<comment type="caution">
    <text evidence="1">The sequence shown here is derived from an EMBL/GenBank/DDBJ whole genome shotgun (WGS) entry which is preliminary data.</text>
</comment>
<reference evidence="1 2" key="1">
    <citation type="journal article" date="2014" name="BMC Genomics">
        <title>Genome and secretome analysis of the hemibiotrophic fungal pathogen, Moniliophthora roreri, which causes frosty pod rot disease of cacao: mechanisms of the biotrophic and necrotrophic phases.</title>
        <authorList>
            <person name="Meinhardt L.W."/>
            <person name="Costa G.G.L."/>
            <person name="Thomazella D.P.T."/>
            <person name="Teixeira P.J.P.L."/>
            <person name="Carazzolle M.F."/>
            <person name="Schuster S.C."/>
            <person name="Carlson J.E."/>
            <person name="Guiltinan M.J."/>
            <person name="Mieczkowski P."/>
            <person name="Farmer A."/>
            <person name="Ramaraj T."/>
            <person name="Crozier J."/>
            <person name="Davis R.E."/>
            <person name="Shao J."/>
            <person name="Melnick R.L."/>
            <person name="Pereira G.A.G."/>
            <person name="Bailey B.A."/>
        </authorList>
    </citation>
    <scope>NUCLEOTIDE SEQUENCE [LARGE SCALE GENOMIC DNA]</scope>
    <source>
        <strain evidence="1 2">MCA 2997</strain>
    </source>
</reference>
<sequence length="142" mass="16630">TMAQAAQQQEKLLEDLIPDYINGYTSQFEDRVVERFLISRPYDHAIKLKPNFALSNCKLYSLPLSEQKELDKFLGENLQKGYICKSKSPMALLFFFMAKKEKDRLQSTQDYWKLNNGMVKNVTLLAQQHQLNYLSEVRPSFK</sequence>
<proteinExistence type="predicted"/>
<evidence type="ECO:0000313" key="1">
    <source>
        <dbReference type="EMBL" id="ESK81558.1"/>
    </source>
</evidence>
<name>V2W432_MONRO</name>
<protein>
    <submittedName>
        <fullName evidence="1">Pro-pol protein</fullName>
    </submittedName>
</protein>
<dbReference type="Proteomes" id="UP000017559">
    <property type="component" value="Unassembled WGS sequence"/>
</dbReference>
<evidence type="ECO:0000313" key="2">
    <source>
        <dbReference type="Proteomes" id="UP000017559"/>
    </source>
</evidence>
<accession>V2W432</accession>
<dbReference type="InterPro" id="IPR032567">
    <property type="entry name" value="RTL1-rel"/>
</dbReference>
<dbReference type="KEGG" id="mrr:Moror_5097"/>
<dbReference type="PANTHER" id="PTHR15503">
    <property type="entry name" value="LDOC1 RELATED"/>
    <property type="match status" value="1"/>
</dbReference>
<feature type="non-terminal residue" evidence="1">
    <location>
        <position position="1"/>
    </location>
</feature>
<dbReference type="PANTHER" id="PTHR15503:SF22">
    <property type="entry name" value="TRANSPOSON TY3-I GAG POLYPROTEIN"/>
    <property type="match status" value="1"/>
</dbReference>
<dbReference type="HOGENOM" id="CLU_000384_42_4_1"/>
<dbReference type="InterPro" id="IPR043502">
    <property type="entry name" value="DNA/RNA_pol_sf"/>
</dbReference>
<dbReference type="AlphaFoldDB" id="V2W432"/>
<dbReference type="Gene3D" id="3.10.10.10">
    <property type="entry name" value="HIV Type 1 Reverse Transcriptase, subunit A, domain 1"/>
    <property type="match status" value="1"/>
</dbReference>
<dbReference type="SUPFAM" id="SSF56672">
    <property type="entry name" value="DNA/RNA polymerases"/>
    <property type="match status" value="1"/>
</dbReference>
<dbReference type="EMBL" id="AWSO01002383">
    <property type="protein sequence ID" value="ESK81558.1"/>
    <property type="molecule type" value="Genomic_DNA"/>
</dbReference>